<evidence type="ECO:0000256" key="1">
    <source>
        <dbReference type="SAM" id="Phobius"/>
    </source>
</evidence>
<evidence type="ECO:0000313" key="2">
    <source>
        <dbReference type="EMBL" id="KTD29761.1"/>
    </source>
</evidence>
<dbReference type="AlphaFoldDB" id="A0A0W0WBM9"/>
<dbReference type="Proteomes" id="UP000295517">
    <property type="component" value="Chromosome"/>
</dbReference>
<organism evidence="2 4">
    <name type="scientific">Legionella israelensis</name>
    <dbReference type="NCBI Taxonomy" id="454"/>
    <lineage>
        <taxon>Bacteria</taxon>
        <taxon>Pseudomonadati</taxon>
        <taxon>Pseudomonadota</taxon>
        <taxon>Gammaproteobacteria</taxon>
        <taxon>Legionellales</taxon>
        <taxon>Legionellaceae</taxon>
        <taxon>Legionella</taxon>
    </lineage>
</organism>
<keyword evidence="1" id="KW-0812">Transmembrane</keyword>
<dbReference type="OrthoDB" id="5651828at2"/>
<gene>
    <name evidence="3" type="ORF">E3983_04445</name>
    <name evidence="2" type="ORF">Lisr_0821</name>
</gene>
<dbReference type="RefSeq" id="WP_058501195.1">
    <property type="nucleotide sequence ID" value="NZ_CP038254.1"/>
</dbReference>
<name>A0A0W0WBM9_9GAMM</name>
<feature type="transmembrane region" description="Helical" evidence="1">
    <location>
        <begin position="95"/>
        <end position="112"/>
    </location>
</feature>
<evidence type="ECO:0000313" key="4">
    <source>
        <dbReference type="Proteomes" id="UP000054761"/>
    </source>
</evidence>
<dbReference type="Proteomes" id="UP000054761">
    <property type="component" value="Unassembled WGS sequence"/>
</dbReference>
<dbReference type="EMBL" id="CP038254">
    <property type="protein sequence ID" value="QBR83671.1"/>
    <property type="molecule type" value="Genomic_DNA"/>
</dbReference>
<keyword evidence="4" id="KW-1185">Reference proteome</keyword>
<accession>A0A0W0WBM9</accession>
<protein>
    <submittedName>
        <fullName evidence="2">Uncharacterized protein</fullName>
    </submittedName>
</protein>
<evidence type="ECO:0000313" key="3">
    <source>
        <dbReference type="EMBL" id="QBR83671.1"/>
    </source>
</evidence>
<feature type="transmembrane region" description="Helical" evidence="1">
    <location>
        <begin position="124"/>
        <end position="144"/>
    </location>
</feature>
<keyword evidence="1" id="KW-0472">Membrane</keyword>
<proteinExistence type="predicted"/>
<sequence>MTMQKLEQAHEPGKNLVNKLIDFFGGVKEFNTAMAILGPSIINVLQAQVENENGMLGMFQLGSGALLLSGNYMFFKNGDPSMHSRMGMVTGGMKTLLGVSLFAIGFAGAMGIDEGAGLTTSLAYLGYCSQTLASVIDLFNSAVYGKQVLDDTRKLSAKQN</sequence>
<evidence type="ECO:0000313" key="5">
    <source>
        <dbReference type="Proteomes" id="UP000295517"/>
    </source>
</evidence>
<dbReference type="PATRIC" id="fig|454.4.peg.885"/>
<dbReference type="EMBL" id="LNYH01000038">
    <property type="protein sequence ID" value="KTD29761.1"/>
    <property type="molecule type" value="Genomic_DNA"/>
</dbReference>
<reference evidence="3 5" key="2">
    <citation type="submission" date="2019-03" db="EMBL/GenBank/DDBJ databases">
        <title>Diverse conjugative elements silence natural transformation in Legionella species.</title>
        <authorList>
            <person name="Durieux I."/>
            <person name="Ginevra C."/>
            <person name="Attaiech L."/>
            <person name="Picq K."/>
            <person name="Juan P.A."/>
            <person name="Jarraud S."/>
            <person name="Charpentier X."/>
        </authorList>
    </citation>
    <scope>NUCLEOTIDE SEQUENCE [LARGE SCALE GENOMIC DNA]</scope>
    <source>
        <strain evidence="3 5">HL-0427-4011</strain>
    </source>
</reference>
<keyword evidence="1" id="KW-1133">Transmembrane helix</keyword>
<reference evidence="2 4" key="1">
    <citation type="submission" date="2015-11" db="EMBL/GenBank/DDBJ databases">
        <title>Genomic analysis of 38 Legionella species identifies large and diverse effector repertoires.</title>
        <authorList>
            <person name="Burstein D."/>
            <person name="Amaro F."/>
            <person name="Zusman T."/>
            <person name="Lifshitz Z."/>
            <person name="Cohen O."/>
            <person name="Gilbert J.A."/>
            <person name="Pupko T."/>
            <person name="Shuman H.A."/>
            <person name="Segal G."/>
        </authorList>
    </citation>
    <scope>NUCLEOTIDE SEQUENCE [LARGE SCALE GENOMIC DNA]</scope>
    <source>
        <strain evidence="2 4">Bercovier 4</strain>
    </source>
</reference>